<evidence type="ECO:0000256" key="7">
    <source>
        <dbReference type="SAM" id="SignalP"/>
    </source>
</evidence>
<dbReference type="Gene3D" id="3.30.70.80">
    <property type="entry name" value="Peptidase S8 propeptide/proteinase inhibitor I9"/>
    <property type="match status" value="1"/>
</dbReference>
<organism evidence="10 11">
    <name type="scientific">Streptomyces reniochalinae</name>
    <dbReference type="NCBI Taxonomy" id="2250578"/>
    <lineage>
        <taxon>Bacteria</taxon>
        <taxon>Bacillati</taxon>
        <taxon>Actinomycetota</taxon>
        <taxon>Actinomycetes</taxon>
        <taxon>Kitasatosporales</taxon>
        <taxon>Streptomycetaceae</taxon>
        <taxon>Streptomyces</taxon>
    </lineage>
</organism>
<dbReference type="InterPro" id="IPR022398">
    <property type="entry name" value="Peptidase_S8_His-AS"/>
</dbReference>
<dbReference type="InterPro" id="IPR015500">
    <property type="entry name" value="Peptidase_S8_subtilisin-rel"/>
</dbReference>
<dbReference type="Gene3D" id="3.40.50.200">
    <property type="entry name" value="Peptidase S8/S53 domain"/>
    <property type="match status" value="1"/>
</dbReference>
<keyword evidence="7" id="KW-0732">Signal</keyword>
<dbReference type="PROSITE" id="PS51892">
    <property type="entry name" value="SUBTILASE"/>
    <property type="match status" value="1"/>
</dbReference>
<dbReference type="SUPFAM" id="SSF52743">
    <property type="entry name" value="Subtilisin-like"/>
    <property type="match status" value="1"/>
</dbReference>
<name>A0A367EDN6_9ACTN</name>
<keyword evidence="11" id="KW-1185">Reference proteome</keyword>
<dbReference type="InterPro" id="IPR023828">
    <property type="entry name" value="Peptidase_S8_Ser-AS"/>
</dbReference>
<dbReference type="AlphaFoldDB" id="A0A367EDN6"/>
<dbReference type="InterPro" id="IPR034193">
    <property type="entry name" value="PCSK9_ProteinaseK-like"/>
</dbReference>
<evidence type="ECO:0000256" key="5">
    <source>
        <dbReference type="PROSITE-ProRule" id="PRU01240"/>
    </source>
</evidence>
<dbReference type="InterPro" id="IPR036852">
    <property type="entry name" value="Peptidase_S8/S53_dom_sf"/>
</dbReference>
<evidence type="ECO:0000256" key="4">
    <source>
        <dbReference type="ARBA" id="ARBA00022825"/>
    </source>
</evidence>
<dbReference type="PROSITE" id="PS00137">
    <property type="entry name" value="SUBTILASE_HIS"/>
    <property type="match status" value="1"/>
</dbReference>
<comment type="similarity">
    <text evidence="1 5 6">Belongs to the peptidase S8 family.</text>
</comment>
<comment type="caution">
    <text evidence="10">The sequence shown here is derived from an EMBL/GenBank/DDBJ whole genome shotgun (WGS) entry which is preliminary data.</text>
</comment>
<feature type="domain" description="Inhibitor I9" evidence="9">
    <location>
        <begin position="56"/>
        <end position="122"/>
    </location>
</feature>
<evidence type="ECO:0000313" key="11">
    <source>
        <dbReference type="Proteomes" id="UP000253507"/>
    </source>
</evidence>
<dbReference type="PROSITE" id="PS51318">
    <property type="entry name" value="TAT"/>
    <property type="match status" value="1"/>
</dbReference>
<evidence type="ECO:0000256" key="1">
    <source>
        <dbReference type="ARBA" id="ARBA00011073"/>
    </source>
</evidence>
<dbReference type="GO" id="GO:0004252">
    <property type="term" value="F:serine-type endopeptidase activity"/>
    <property type="evidence" value="ECO:0007669"/>
    <property type="project" value="UniProtKB-UniRule"/>
</dbReference>
<dbReference type="Pfam" id="PF00082">
    <property type="entry name" value="Peptidase_S8"/>
    <property type="match status" value="1"/>
</dbReference>
<evidence type="ECO:0000259" key="9">
    <source>
        <dbReference type="Pfam" id="PF05922"/>
    </source>
</evidence>
<protein>
    <submittedName>
        <fullName evidence="10">S8 family peptidase</fullName>
    </submittedName>
</protein>
<keyword evidence="2 5" id="KW-0645">Protease</keyword>
<evidence type="ECO:0000256" key="3">
    <source>
        <dbReference type="ARBA" id="ARBA00022801"/>
    </source>
</evidence>
<dbReference type="EMBL" id="QOIM01000040">
    <property type="protein sequence ID" value="RCG15869.1"/>
    <property type="molecule type" value="Genomic_DNA"/>
</dbReference>
<sequence>MPLHGARNTRRRISLALGAALAVAGGATLLTLPAGAGAPEEGTVLGADAEGAVKGSYIVVLDKGAGAARAQAATEAKSLTDEYGGTVEHTYHAALTGYAAEGLSAQGARRLAADDKVAKVVQVRRIRAQATQTDPPSWGQDRVDQAATKPDGKYTYPDSAGAGVTAYVVDSGIRVSHQDFGGRAANGYDVVDDDTIAQDGANHGTHVAGTIAGTKYGIAKKADLVAVRILGDDNKGTTAAAVAGIDWMIEDHGGEDGPAVANMSIGGFKDYALDEAVERAVDAGITCVVAAGNYSNDASDASPARVPEALTVAASDQDDEQTDFSSYGKSVDLYAPGIDVVSASNKSDTASMAGYGTSMATPHVTGAAALYLSEHKTATPAQVATALTDGATKDAIANPGAGTPNRLLRVPK</sequence>
<keyword evidence="4 5" id="KW-0720">Serine protease</keyword>
<dbReference type="PANTHER" id="PTHR43806">
    <property type="entry name" value="PEPTIDASE S8"/>
    <property type="match status" value="1"/>
</dbReference>
<dbReference type="InterPro" id="IPR037045">
    <property type="entry name" value="S8pro/Inhibitor_I9_sf"/>
</dbReference>
<evidence type="ECO:0000313" key="10">
    <source>
        <dbReference type="EMBL" id="RCG15869.1"/>
    </source>
</evidence>
<feature type="signal peptide" evidence="7">
    <location>
        <begin position="1"/>
        <end position="36"/>
    </location>
</feature>
<dbReference type="PANTHER" id="PTHR43806:SF11">
    <property type="entry name" value="CEREVISIN-RELATED"/>
    <property type="match status" value="1"/>
</dbReference>
<dbReference type="InterPro" id="IPR050131">
    <property type="entry name" value="Peptidase_S8_subtilisin-like"/>
</dbReference>
<feature type="chain" id="PRO_5038676989" evidence="7">
    <location>
        <begin position="37"/>
        <end position="412"/>
    </location>
</feature>
<feature type="domain" description="Peptidase S8/S53" evidence="8">
    <location>
        <begin position="161"/>
        <end position="394"/>
    </location>
</feature>
<feature type="active site" description="Charge relay system" evidence="5">
    <location>
        <position position="203"/>
    </location>
</feature>
<reference evidence="10 11" key="1">
    <citation type="submission" date="2018-06" db="EMBL/GenBank/DDBJ databases">
        <title>Streptomyces reniochalinae sp. nov. and Streptomyces diacarnus sp. nov. from marine sponges.</title>
        <authorList>
            <person name="Li L."/>
        </authorList>
    </citation>
    <scope>NUCLEOTIDE SEQUENCE [LARGE SCALE GENOMIC DNA]</scope>
    <source>
        <strain evidence="10 11">LHW50302</strain>
    </source>
</reference>
<dbReference type="GO" id="GO:0005615">
    <property type="term" value="C:extracellular space"/>
    <property type="evidence" value="ECO:0007669"/>
    <property type="project" value="TreeGrafter"/>
</dbReference>
<dbReference type="FunFam" id="3.40.50.200:FF:000014">
    <property type="entry name" value="Proteinase K"/>
    <property type="match status" value="1"/>
</dbReference>
<dbReference type="RefSeq" id="WP_114017535.1">
    <property type="nucleotide sequence ID" value="NZ_QOIM01000040.1"/>
</dbReference>
<dbReference type="CDD" id="cd04077">
    <property type="entry name" value="Peptidases_S8_PCSK9_ProteinaseK_like"/>
    <property type="match status" value="1"/>
</dbReference>
<dbReference type="PROSITE" id="PS00136">
    <property type="entry name" value="SUBTILASE_ASP"/>
    <property type="match status" value="1"/>
</dbReference>
<evidence type="ECO:0000256" key="6">
    <source>
        <dbReference type="RuleBase" id="RU003355"/>
    </source>
</evidence>
<accession>A0A367EDN6</accession>
<evidence type="ECO:0000259" key="8">
    <source>
        <dbReference type="Pfam" id="PF00082"/>
    </source>
</evidence>
<dbReference type="GO" id="GO:0006508">
    <property type="term" value="P:proteolysis"/>
    <property type="evidence" value="ECO:0007669"/>
    <property type="project" value="UniProtKB-KW"/>
</dbReference>
<dbReference type="PRINTS" id="PR00723">
    <property type="entry name" value="SUBTILISIN"/>
</dbReference>
<dbReference type="InterPro" id="IPR006311">
    <property type="entry name" value="TAT_signal"/>
</dbReference>
<dbReference type="InterPro" id="IPR000209">
    <property type="entry name" value="Peptidase_S8/S53_dom"/>
</dbReference>
<keyword evidence="3 5" id="KW-0378">Hydrolase</keyword>
<dbReference type="PROSITE" id="PS00138">
    <property type="entry name" value="SUBTILASE_SER"/>
    <property type="match status" value="1"/>
</dbReference>
<feature type="active site" description="Charge relay system" evidence="5">
    <location>
        <position position="170"/>
    </location>
</feature>
<dbReference type="OrthoDB" id="9798386at2"/>
<dbReference type="InterPro" id="IPR023827">
    <property type="entry name" value="Peptidase_S8_Asp-AS"/>
</dbReference>
<gene>
    <name evidence="10" type="ORF">DQ392_22650</name>
</gene>
<feature type="active site" description="Charge relay system" evidence="5">
    <location>
        <position position="358"/>
    </location>
</feature>
<dbReference type="Proteomes" id="UP000253507">
    <property type="component" value="Unassembled WGS sequence"/>
</dbReference>
<proteinExistence type="inferred from homology"/>
<evidence type="ECO:0000256" key="2">
    <source>
        <dbReference type="ARBA" id="ARBA00022670"/>
    </source>
</evidence>
<dbReference type="SUPFAM" id="SSF54897">
    <property type="entry name" value="Protease propeptides/inhibitors"/>
    <property type="match status" value="1"/>
</dbReference>
<dbReference type="InterPro" id="IPR010259">
    <property type="entry name" value="S8pro/Inhibitor_I9"/>
</dbReference>
<dbReference type="Pfam" id="PF05922">
    <property type="entry name" value="Inhibitor_I9"/>
    <property type="match status" value="1"/>
</dbReference>